<feature type="transmembrane region" description="Helical" evidence="6">
    <location>
        <begin position="286"/>
        <end position="306"/>
    </location>
</feature>
<sequence>MLKQVLGYIPVNVANIVISFGTIALLTRLLSGEEFGRYALAMVSLQFGHMTAFSWIEAGISRFYARAERTGELATHLKTSYITAVILSIIGLPLFFAIIYFLPFDDTRMKMLLAYALGSTCLTIIYNIGIESHKAAHRIGRYSALHSSQRLLGFSVGIILILITDLREIAPFVGIILANMIAIIIDLPFMLNKMKSGKVDQALVRQYFAYGMPICLSLILSYILSQGDLFFIKYFMGDLAVGQYNAGYNLANRSLDVLFIWIAMAVTPIAITTLEKEGLEKTKHVLRNYAGILLLFILPTATGIALVAEPAGFILGQSVRAEAVKIMPWIAFAGVMNGFIAYYAQRAFVLSQRTGMLAITMILPVLINIGLNIWLIPLYGLKGAIWATLVAYGVGLVLSLVVARRYFPLPLPFMALLKVGFACLVMSGIVLSLPQSLTNLPDIAELLIKASVGALVYGFTVFVTNAAHCRELITDMVRAYKARTASKQVSAQ</sequence>
<dbReference type="EMBL" id="DRMJ01000257">
    <property type="protein sequence ID" value="HHL42974.1"/>
    <property type="molecule type" value="Genomic_DNA"/>
</dbReference>
<comment type="subcellular location">
    <subcellularLocation>
        <location evidence="1">Cell membrane</location>
        <topology evidence="1">Multi-pass membrane protein</topology>
    </subcellularLocation>
</comment>
<name>A0A7C5LTB8_9PROT</name>
<feature type="transmembrane region" description="Helical" evidence="6">
    <location>
        <begin position="112"/>
        <end position="130"/>
    </location>
</feature>
<dbReference type="Proteomes" id="UP000885830">
    <property type="component" value="Unassembled WGS sequence"/>
</dbReference>
<evidence type="ECO:0000256" key="3">
    <source>
        <dbReference type="ARBA" id="ARBA00022692"/>
    </source>
</evidence>
<dbReference type="InterPro" id="IPR050833">
    <property type="entry name" value="Poly_Biosynth_Transport"/>
</dbReference>
<evidence type="ECO:0000256" key="1">
    <source>
        <dbReference type="ARBA" id="ARBA00004651"/>
    </source>
</evidence>
<dbReference type="GO" id="GO:0005886">
    <property type="term" value="C:plasma membrane"/>
    <property type="evidence" value="ECO:0007669"/>
    <property type="project" value="UniProtKB-SubCell"/>
</dbReference>
<feature type="transmembrane region" description="Helical" evidence="6">
    <location>
        <begin position="207"/>
        <end position="225"/>
    </location>
</feature>
<feature type="transmembrane region" description="Helical" evidence="6">
    <location>
        <begin position="383"/>
        <end position="403"/>
    </location>
</feature>
<accession>A0A7C5LTB8</accession>
<keyword evidence="4 6" id="KW-1133">Transmembrane helix</keyword>
<dbReference type="InterPro" id="IPR002797">
    <property type="entry name" value="Polysacc_synth"/>
</dbReference>
<evidence type="ECO:0000313" key="7">
    <source>
        <dbReference type="EMBL" id="HHL42974.1"/>
    </source>
</evidence>
<reference evidence="7" key="1">
    <citation type="journal article" date="2020" name="mSystems">
        <title>Genome- and Community-Level Interaction Insights into Carbon Utilization and Element Cycling Functions of Hydrothermarchaeota in Hydrothermal Sediment.</title>
        <authorList>
            <person name="Zhou Z."/>
            <person name="Liu Y."/>
            <person name="Xu W."/>
            <person name="Pan J."/>
            <person name="Luo Z.H."/>
            <person name="Li M."/>
        </authorList>
    </citation>
    <scope>NUCLEOTIDE SEQUENCE [LARGE SCALE GENOMIC DNA]</scope>
    <source>
        <strain evidence="7">HyVt-485</strain>
    </source>
</reference>
<evidence type="ECO:0000256" key="5">
    <source>
        <dbReference type="ARBA" id="ARBA00023136"/>
    </source>
</evidence>
<feature type="transmembrane region" description="Helical" evidence="6">
    <location>
        <begin position="326"/>
        <end position="344"/>
    </location>
</feature>
<dbReference type="PANTHER" id="PTHR30250:SF11">
    <property type="entry name" value="O-ANTIGEN TRANSPORTER-RELATED"/>
    <property type="match status" value="1"/>
</dbReference>
<feature type="transmembrane region" description="Helical" evidence="6">
    <location>
        <begin position="142"/>
        <end position="163"/>
    </location>
</feature>
<feature type="transmembrane region" description="Helical" evidence="6">
    <location>
        <begin position="257"/>
        <end position="274"/>
    </location>
</feature>
<evidence type="ECO:0000256" key="6">
    <source>
        <dbReference type="SAM" id="Phobius"/>
    </source>
</evidence>
<protein>
    <submittedName>
        <fullName evidence="7">Uncharacterized protein</fullName>
    </submittedName>
</protein>
<keyword evidence="5 6" id="KW-0472">Membrane</keyword>
<feature type="transmembrane region" description="Helical" evidence="6">
    <location>
        <begin position="38"/>
        <end position="60"/>
    </location>
</feature>
<feature type="transmembrane region" description="Helical" evidence="6">
    <location>
        <begin position="356"/>
        <end position="377"/>
    </location>
</feature>
<dbReference type="Pfam" id="PF01943">
    <property type="entry name" value="Polysacc_synt"/>
    <property type="match status" value="1"/>
</dbReference>
<comment type="caution">
    <text evidence="7">The sequence shown here is derived from an EMBL/GenBank/DDBJ whole genome shotgun (WGS) entry which is preliminary data.</text>
</comment>
<keyword evidence="3 6" id="KW-0812">Transmembrane</keyword>
<feature type="transmembrane region" description="Helical" evidence="6">
    <location>
        <begin position="81"/>
        <end position="100"/>
    </location>
</feature>
<gene>
    <name evidence="7" type="ORF">ENJ42_05090</name>
</gene>
<keyword evidence="2" id="KW-1003">Cell membrane</keyword>
<feature type="transmembrane region" description="Helical" evidence="6">
    <location>
        <begin position="415"/>
        <end position="434"/>
    </location>
</feature>
<feature type="transmembrane region" description="Helical" evidence="6">
    <location>
        <begin position="5"/>
        <end position="26"/>
    </location>
</feature>
<evidence type="ECO:0000256" key="2">
    <source>
        <dbReference type="ARBA" id="ARBA00022475"/>
    </source>
</evidence>
<evidence type="ECO:0000256" key="4">
    <source>
        <dbReference type="ARBA" id="ARBA00022989"/>
    </source>
</evidence>
<dbReference type="PANTHER" id="PTHR30250">
    <property type="entry name" value="PST FAMILY PREDICTED COLANIC ACID TRANSPORTER"/>
    <property type="match status" value="1"/>
</dbReference>
<dbReference type="AlphaFoldDB" id="A0A7C5LTB8"/>
<feature type="transmembrane region" description="Helical" evidence="6">
    <location>
        <begin position="446"/>
        <end position="468"/>
    </location>
</feature>
<organism evidence="7">
    <name type="scientific">Hellea balneolensis</name>
    <dbReference type="NCBI Taxonomy" id="287478"/>
    <lineage>
        <taxon>Bacteria</taxon>
        <taxon>Pseudomonadati</taxon>
        <taxon>Pseudomonadota</taxon>
        <taxon>Alphaproteobacteria</taxon>
        <taxon>Maricaulales</taxon>
        <taxon>Robiginitomaculaceae</taxon>
        <taxon>Hellea</taxon>
    </lineage>
</organism>
<feature type="transmembrane region" description="Helical" evidence="6">
    <location>
        <begin position="169"/>
        <end position="187"/>
    </location>
</feature>
<proteinExistence type="predicted"/>